<evidence type="ECO:0000259" key="1">
    <source>
        <dbReference type="Pfam" id="PF12728"/>
    </source>
</evidence>
<evidence type="ECO:0000313" key="2">
    <source>
        <dbReference type="EMBL" id="MEA1606890.1"/>
    </source>
</evidence>
<accession>A0ABU5PB88</accession>
<sequence>MNHHAQDFSRSLLLSKGHHPGFGAAHTDLLTTGQVADFLGMSPRTLAGWRARRWGGPAWVKCGSRVRYRKADVMAWLEAGKRQGGEV</sequence>
<dbReference type="RefSeq" id="WP_322949618.1">
    <property type="nucleotide sequence ID" value="NZ_JAYEET010000042.1"/>
</dbReference>
<reference evidence="2 3" key="1">
    <citation type="submission" date="2023-12" db="EMBL/GenBank/DDBJ databases">
        <title>Pseudomonas sp. T5W1.</title>
        <authorList>
            <person name="Maltman C."/>
        </authorList>
    </citation>
    <scope>NUCLEOTIDE SEQUENCE [LARGE SCALE GENOMIC DNA]</scope>
    <source>
        <strain evidence="2 3">T5W1</strain>
    </source>
</reference>
<gene>
    <name evidence="2" type="ORF">SOP97_13870</name>
</gene>
<dbReference type="InterPro" id="IPR036388">
    <property type="entry name" value="WH-like_DNA-bd_sf"/>
</dbReference>
<dbReference type="SUPFAM" id="SSF46955">
    <property type="entry name" value="Putative DNA-binding domain"/>
    <property type="match status" value="1"/>
</dbReference>
<protein>
    <submittedName>
        <fullName evidence="2">Helix-turn-helix domain-containing protein</fullName>
    </submittedName>
</protein>
<dbReference type="Proteomes" id="UP001292571">
    <property type="component" value="Unassembled WGS sequence"/>
</dbReference>
<dbReference type="InterPro" id="IPR009061">
    <property type="entry name" value="DNA-bd_dom_put_sf"/>
</dbReference>
<evidence type="ECO:0000313" key="3">
    <source>
        <dbReference type="Proteomes" id="UP001292571"/>
    </source>
</evidence>
<keyword evidence="3" id="KW-1185">Reference proteome</keyword>
<feature type="domain" description="Helix-turn-helix" evidence="1">
    <location>
        <begin position="29"/>
        <end position="80"/>
    </location>
</feature>
<dbReference type="InterPro" id="IPR041657">
    <property type="entry name" value="HTH_17"/>
</dbReference>
<name>A0ABU5PB88_9PSED</name>
<comment type="caution">
    <text evidence="2">The sequence shown here is derived from an EMBL/GenBank/DDBJ whole genome shotgun (WGS) entry which is preliminary data.</text>
</comment>
<organism evidence="2 3">
    <name type="scientific">Pseudomonas spirodelae</name>
    <dbReference type="NCBI Taxonomy" id="3101751"/>
    <lineage>
        <taxon>Bacteria</taxon>
        <taxon>Pseudomonadati</taxon>
        <taxon>Pseudomonadota</taxon>
        <taxon>Gammaproteobacteria</taxon>
        <taxon>Pseudomonadales</taxon>
        <taxon>Pseudomonadaceae</taxon>
        <taxon>Pseudomonas</taxon>
    </lineage>
</organism>
<dbReference type="EMBL" id="JAYEET010000042">
    <property type="protein sequence ID" value="MEA1606890.1"/>
    <property type="molecule type" value="Genomic_DNA"/>
</dbReference>
<proteinExistence type="predicted"/>
<dbReference type="Pfam" id="PF12728">
    <property type="entry name" value="HTH_17"/>
    <property type="match status" value="1"/>
</dbReference>
<dbReference type="Gene3D" id="1.10.10.10">
    <property type="entry name" value="Winged helix-like DNA-binding domain superfamily/Winged helix DNA-binding domain"/>
    <property type="match status" value="1"/>
</dbReference>